<dbReference type="PANTHER" id="PTHR43166">
    <property type="entry name" value="AMINO ACID IMPORT ATP-BINDING PROTEIN"/>
    <property type="match status" value="1"/>
</dbReference>
<comment type="caution">
    <text evidence="10">The sequence shown here is derived from an EMBL/GenBank/DDBJ whole genome shotgun (WGS) entry which is preliminary data.</text>
</comment>
<dbReference type="Proteomes" id="UP000278006">
    <property type="component" value="Unassembled WGS sequence"/>
</dbReference>
<keyword evidence="6 10" id="KW-0067">ATP-binding</keyword>
<dbReference type="Pfam" id="PF00005">
    <property type="entry name" value="ABC_tran"/>
    <property type="match status" value="1"/>
</dbReference>
<comment type="subcellular location">
    <subcellularLocation>
        <location evidence="1">Cell membrane</location>
        <topology evidence="1">Peripheral membrane protein</topology>
    </subcellularLocation>
</comment>
<protein>
    <submittedName>
        <fullName evidence="10">Amino acid ABC transporter ATP-binding protein</fullName>
    </submittedName>
</protein>
<dbReference type="OrthoDB" id="5101484at2"/>
<dbReference type="InterPro" id="IPR030679">
    <property type="entry name" value="ABC_ATPase_HisP-typ"/>
</dbReference>
<dbReference type="Gene3D" id="3.40.50.300">
    <property type="entry name" value="P-loop containing nucleotide triphosphate hydrolases"/>
    <property type="match status" value="1"/>
</dbReference>
<feature type="domain" description="ABC transporter" evidence="9">
    <location>
        <begin position="10"/>
        <end position="244"/>
    </location>
</feature>
<name>A0A3M6QS10_9BURK</name>
<keyword evidence="7" id="KW-0029">Amino-acid transport</keyword>
<evidence type="ECO:0000256" key="8">
    <source>
        <dbReference type="ARBA" id="ARBA00023136"/>
    </source>
</evidence>
<dbReference type="InterPro" id="IPR050086">
    <property type="entry name" value="MetN_ABC_transporter-like"/>
</dbReference>
<evidence type="ECO:0000313" key="11">
    <source>
        <dbReference type="Proteomes" id="UP000278006"/>
    </source>
</evidence>
<dbReference type="InterPro" id="IPR003593">
    <property type="entry name" value="AAA+_ATPase"/>
</dbReference>
<evidence type="ECO:0000256" key="7">
    <source>
        <dbReference type="ARBA" id="ARBA00022970"/>
    </source>
</evidence>
<dbReference type="PANTHER" id="PTHR43166:SF9">
    <property type="entry name" value="GLUTAMATE_ASPARTATE IMPORT ATP-BINDING PROTEIN GLTL"/>
    <property type="match status" value="1"/>
</dbReference>
<dbReference type="InterPro" id="IPR027417">
    <property type="entry name" value="P-loop_NTPase"/>
</dbReference>
<dbReference type="FunFam" id="3.40.50.300:FF:000020">
    <property type="entry name" value="Amino acid ABC transporter ATP-binding component"/>
    <property type="match status" value="1"/>
</dbReference>
<keyword evidence="5" id="KW-0547">Nucleotide-binding</keyword>
<comment type="similarity">
    <text evidence="2">Belongs to the ABC transporter superfamily.</text>
</comment>
<dbReference type="GO" id="GO:0005886">
    <property type="term" value="C:plasma membrane"/>
    <property type="evidence" value="ECO:0007669"/>
    <property type="project" value="UniProtKB-SubCell"/>
</dbReference>
<dbReference type="SUPFAM" id="SSF52540">
    <property type="entry name" value="P-loop containing nucleoside triphosphate hydrolases"/>
    <property type="match status" value="1"/>
</dbReference>
<keyword evidence="3" id="KW-0813">Transport</keyword>
<evidence type="ECO:0000313" key="10">
    <source>
        <dbReference type="EMBL" id="RMX05830.1"/>
    </source>
</evidence>
<reference evidence="10 11" key="1">
    <citation type="submission" date="2018-10" db="EMBL/GenBank/DDBJ databases">
        <title>Draft genome of Cortibacter populi DSM10536.</title>
        <authorList>
            <person name="Bernier A.-M."/>
            <person name="Bernard K."/>
        </authorList>
    </citation>
    <scope>NUCLEOTIDE SEQUENCE [LARGE SCALE GENOMIC DNA]</scope>
    <source>
        <strain evidence="10 11">DSM 105136</strain>
    </source>
</reference>
<dbReference type="EMBL" id="RDQO01000003">
    <property type="protein sequence ID" value="RMX05830.1"/>
    <property type="molecule type" value="Genomic_DNA"/>
</dbReference>
<dbReference type="PROSITE" id="PS00211">
    <property type="entry name" value="ABC_TRANSPORTER_1"/>
    <property type="match status" value="1"/>
</dbReference>
<gene>
    <name evidence="10" type="ORF">D8I35_11780</name>
</gene>
<dbReference type="InterPro" id="IPR017871">
    <property type="entry name" value="ABC_transporter-like_CS"/>
</dbReference>
<dbReference type="GO" id="GO:0016887">
    <property type="term" value="F:ATP hydrolysis activity"/>
    <property type="evidence" value="ECO:0007669"/>
    <property type="project" value="InterPro"/>
</dbReference>
<evidence type="ECO:0000256" key="2">
    <source>
        <dbReference type="ARBA" id="ARBA00005417"/>
    </source>
</evidence>
<dbReference type="SMART" id="SM00382">
    <property type="entry name" value="AAA"/>
    <property type="match status" value="1"/>
</dbReference>
<dbReference type="RefSeq" id="WP_122229474.1">
    <property type="nucleotide sequence ID" value="NZ_RDQO01000003.1"/>
</dbReference>
<evidence type="ECO:0000256" key="1">
    <source>
        <dbReference type="ARBA" id="ARBA00004202"/>
    </source>
</evidence>
<evidence type="ECO:0000256" key="5">
    <source>
        <dbReference type="ARBA" id="ARBA00022741"/>
    </source>
</evidence>
<accession>A0A3M6QS10</accession>
<evidence type="ECO:0000256" key="4">
    <source>
        <dbReference type="ARBA" id="ARBA00022475"/>
    </source>
</evidence>
<dbReference type="GO" id="GO:0015424">
    <property type="term" value="F:ABC-type amino acid transporter activity"/>
    <property type="evidence" value="ECO:0007669"/>
    <property type="project" value="InterPro"/>
</dbReference>
<sequence>MSATSSSSLLQVRQLFKHYGSNVVLKGIDMDVRAGQLVSIIGPSGSGKSTLLRCCNRMENASSGQVLVEGKDIYDPRSNLNKLRERVGMVFQAFNLYPHLTVLSNVALALTKVKKMPRAQAEKVAIDALRKVGMEHKADARPAQLSGGQQQRVGIARSIAMRPALVLFDEPTSALDPEMVGGVLEVMRELRNDGMTMVVVTHEMGFAKAASDHVVFMEDGVIVEQGHPDQVFGSPAQARTAAFVGGIGERRI</sequence>
<dbReference type="CDD" id="cd03262">
    <property type="entry name" value="ABC_HisP_GlnQ"/>
    <property type="match status" value="1"/>
</dbReference>
<proteinExistence type="inferred from homology"/>
<dbReference type="PROSITE" id="PS50893">
    <property type="entry name" value="ABC_TRANSPORTER_2"/>
    <property type="match status" value="1"/>
</dbReference>
<dbReference type="GO" id="GO:0005524">
    <property type="term" value="F:ATP binding"/>
    <property type="evidence" value="ECO:0007669"/>
    <property type="project" value="UniProtKB-KW"/>
</dbReference>
<organism evidence="10 11">
    <name type="scientific">Corticibacter populi</name>
    <dbReference type="NCBI Taxonomy" id="1550736"/>
    <lineage>
        <taxon>Bacteria</taxon>
        <taxon>Pseudomonadati</taxon>
        <taxon>Pseudomonadota</taxon>
        <taxon>Betaproteobacteria</taxon>
        <taxon>Burkholderiales</taxon>
        <taxon>Comamonadaceae</taxon>
        <taxon>Corticibacter</taxon>
    </lineage>
</organism>
<evidence type="ECO:0000259" key="9">
    <source>
        <dbReference type="PROSITE" id="PS50893"/>
    </source>
</evidence>
<dbReference type="PIRSF" id="PIRSF039085">
    <property type="entry name" value="ABC_ATPase_HisP"/>
    <property type="match status" value="1"/>
</dbReference>
<dbReference type="AlphaFoldDB" id="A0A3M6QS10"/>
<keyword evidence="11" id="KW-1185">Reference proteome</keyword>
<keyword evidence="4" id="KW-1003">Cell membrane</keyword>
<keyword evidence="8" id="KW-0472">Membrane</keyword>
<dbReference type="InterPro" id="IPR003439">
    <property type="entry name" value="ABC_transporter-like_ATP-bd"/>
</dbReference>
<evidence type="ECO:0000256" key="3">
    <source>
        <dbReference type="ARBA" id="ARBA00022448"/>
    </source>
</evidence>
<evidence type="ECO:0000256" key="6">
    <source>
        <dbReference type="ARBA" id="ARBA00022840"/>
    </source>
</evidence>